<reference evidence="4 5" key="1">
    <citation type="submission" date="2016-02" db="EMBL/GenBank/DDBJ databases">
        <title>Genome analysis of coral dinoflagellate symbionts highlights evolutionary adaptations to a symbiotic lifestyle.</title>
        <authorList>
            <person name="Aranda M."/>
            <person name="Li Y."/>
            <person name="Liew Y.J."/>
            <person name="Baumgarten S."/>
            <person name="Simakov O."/>
            <person name="Wilson M."/>
            <person name="Piel J."/>
            <person name="Ashoor H."/>
            <person name="Bougouffa S."/>
            <person name="Bajic V.B."/>
            <person name="Ryu T."/>
            <person name="Ravasi T."/>
            <person name="Bayer T."/>
            <person name="Micklem G."/>
            <person name="Kim H."/>
            <person name="Bhak J."/>
            <person name="Lajeunesse T.C."/>
            <person name="Voolstra C.R."/>
        </authorList>
    </citation>
    <scope>NUCLEOTIDE SEQUENCE [LARGE SCALE GENOMIC DNA]</scope>
    <source>
        <strain evidence="4 5">CCMP2467</strain>
    </source>
</reference>
<dbReference type="GO" id="GO:0003729">
    <property type="term" value="F:mRNA binding"/>
    <property type="evidence" value="ECO:0007669"/>
    <property type="project" value="InterPro"/>
</dbReference>
<keyword evidence="5" id="KW-1185">Reference proteome</keyword>
<evidence type="ECO:0000256" key="2">
    <source>
        <dbReference type="PROSITE-ProRule" id="PRU00708"/>
    </source>
</evidence>
<protein>
    <submittedName>
        <fullName evidence="4">Pentatricopeptide repeat-containing protein, mitochondrial</fullName>
    </submittedName>
</protein>
<feature type="repeat" description="PPR" evidence="2">
    <location>
        <begin position="201"/>
        <end position="235"/>
    </location>
</feature>
<dbReference type="AlphaFoldDB" id="A0A1Q9DG98"/>
<evidence type="ECO:0000313" key="5">
    <source>
        <dbReference type="Proteomes" id="UP000186817"/>
    </source>
</evidence>
<dbReference type="PANTHER" id="PTHR47874:SF4">
    <property type="entry name" value="EXPRESSED PROTEIN"/>
    <property type="match status" value="1"/>
</dbReference>
<dbReference type="PROSITE" id="PS51375">
    <property type="entry name" value="PPR"/>
    <property type="match status" value="2"/>
</dbReference>
<gene>
    <name evidence="4" type="ORF">AK812_SmicGene23782</name>
</gene>
<accession>A0A1Q9DG98</accession>
<dbReference type="InterPro" id="IPR044179">
    <property type="entry name" value="PPR5-like"/>
</dbReference>
<feature type="domain" description="Tyrosine specific protein phosphatases" evidence="3">
    <location>
        <begin position="380"/>
        <end position="456"/>
    </location>
</feature>
<dbReference type="SUPFAM" id="SSF52799">
    <property type="entry name" value="(Phosphotyrosine protein) phosphatases II"/>
    <property type="match status" value="1"/>
</dbReference>
<comment type="caution">
    <text evidence="4">The sequence shown here is derived from an EMBL/GenBank/DDBJ whole genome shotgun (WGS) entry which is preliminary data.</text>
</comment>
<evidence type="ECO:0000259" key="3">
    <source>
        <dbReference type="PROSITE" id="PS50056"/>
    </source>
</evidence>
<organism evidence="4 5">
    <name type="scientific">Symbiodinium microadriaticum</name>
    <name type="common">Dinoflagellate</name>
    <name type="synonym">Zooxanthella microadriatica</name>
    <dbReference type="NCBI Taxonomy" id="2951"/>
    <lineage>
        <taxon>Eukaryota</taxon>
        <taxon>Sar</taxon>
        <taxon>Alveolata</taxon>
        <taxon>Dinophyceae</taxon>
        <taxon>Suessiales</taxon>
        <taxon>Symbiodiniaceae</taxon>
        <taxon>Symbiodinium</taxon>
    </lineage>
</organism>
<proteinExistence type="inferred from homology"/>
<dbReference type="Gene3D" id="1.25.40.10">
    <property type="entry name" value="Tetratricopeptide repeat domain"/>
    <property type="match status" value="2"/>
</dbReference>
<sequence>MGASWVFVFPKFSEFGEGPYNGKKRSLSRNRLVVVVQFCASRNHGRVNDRLLHNNFLKACAHAGDVERAELLEADSWGQCLRHFQQMQSDGVEANIKTYGKLMEAAAQVGDVHATKKWLEELRASCFTPDVDHYNMMARAHFKAQNFLAGRQWLFEETFRDRLAPDIVSYNELLAALGELGDQNAAADMLLEAQEQRLTPNLLSYNAAIHSCAQCGDAAGARSRLEEIRAAQLAPDATSRSRVFMEGPPAAQERLERLKGRLAQAFRREWTKEDWRIHDASKGLRYRDSIDQWPLDMVEVYADQKYRFYLGSITSAKKFHEKCKLDLVFTMNADDPLRHDGELSDWSAYFRDKGVQNFRFGGLDTSGLEPGSKKWVQKKEEFLSIWSAVVEALQRHTAVSENREQIQILFHCYLGTHRSTAALVAVLISLSMSTEEAIDHVLKARAGQEYWKDKFWMLEALLEFEAQREALTLASPSK</sequence>
<name>A0A1Q9DG98_SYMMI</name>
<dbReference type="EMBL" id="LSRX01000552">
    <property type="protein sequence ID" value="OLP94212.1"/>
    <property type="molecule type" value="Genomic_DNA"/>
</dbReference>
<comment type="similarity">
    <text evidence="1">Belongs to the PPR family. P subfamily.</text>
</comment>
<evidence type="ECO:0000256" key="1">
    <source>
        <dbReference type="ARBA" id="ARBA00007626"/>
    </source>
</evidence>
<dbReference type="InterPro" id="IPR029021">
    <property type="entry name" value="Prot-tyrosine_phosphatase-like"/>
</dbReference>
<dbReference type="PANTHER" id="PTHR47874">
    <property type="entry name" value="EXPRESSED PROTEIN"/>
    <property type="match status" value="1"/>
</dbReference>
<dbReference type="Pfam" id="PF13812">
    <property type="entry name" value="PPR_3"/>
    <property type="match status" value="2"/>
</dbReference>
<dbReference type="InterPro" id="IPR002885">
    <property type="entry name" value="PPR_rpt"/>
</dbReference>
<feature type="repeat" description="PPR" evidence="2">
    <location>
        <begin position="166"/>
        <end position="200"/>
    </location>
</feature>
<dbReference type="InterPro" id="IPR000387">
    <property type="entry name" value="Tyr_Pase_dom"/>
</dbReference>
<dbReference type="Proteomes" id="UP000186817">
    <property type="component" value="Unassembled WGS sequence"/>
</dbReference>
<dbReference type="PROSITE" id="PS00383">
    <property type="entry name" value="TYR_PHOSPHATASE_1"/>
    <property type="match status" value="1"/>
</dbReference>
<evidence type="ECO:0000313" key="4">
    <source>
        <dbReference type="EMBL" id="OLP94212.1"/>
    </source>
</evidence>
<dbReference type="PROSITE" id="PS50056">
    <property type="entry name" value="TYR_PHOSPHATASE_2"/>
    <property type="match status" value="1"/>
</dbReference>
<dbReference type="InterPro" id="IPR016130">
    <property type="entry name" value="Tyr_Pase_AS"/>
</dbReference>
<dbReference type="InterPro" id="IPR011990">
    <property type="entry name" value="TPR-like_helical_dom_sf"/>
</dbReference>
<dbReference type="Gene3D" id="3.90.190.10">
    <property type="entry name" value="Protein tyrosine phosphatase superfamily"/>
    <property type="match status" value="1"/>
</dbReference>
<dbReference type="OrthoDB" id="416639at2759"/>